<evidence type="ECO:0000313" key="2">
    <source>
        <dbReference type="Proteomes" id="UP001163831"/>
    </source>
</evidence>
<gene>
    <name evidence="1" type="ORF">N5W20_01405</name>
</gene>
<proteinExistence type="predicted"/>
<accession>A0ABY6GJR2</accession>
<dbReference type="EMBL" id="CP107052">
    <property type="protein sequence ID" value="UYH51564.1"/>
    <property type="molecule type" value="Genomic_DNA"/>
</dbReference>
<protein>
    <submittedName>
        <fullName evidence="1">DUF2125 domain-containing protein</fullName>
    </submittedName>
</protein>
<name>A0ABY6GJR2_9PROT</name>
<evidence type="ECO:0000313" key="1">
    <source>
        <dbReference type="EMBL" id="UYH51564.1"/>
    </source>
</evidence>
<organism evidence="1 2">
    <name type="scientific">Candidatus Kirkpatrickella diaphorinae</name>
    <dbReference type="NCBI Taxonomy" id="2984322"/>
    <lineage>
        <taxon>Bacteria</taxon>
        <taxon>Pseudomonadati</taxon>
        <taxon>Pseudomonadota</taxon>
        <taxon>Alphaproteobacteria</taxon>
        <taxon>Acetobacterales</taxon>
        <taxon>Acetobacteraceae</taxon>
        <taxon>Candidatus Kirkpatrickella</taxon>
    </lineage>
</organism>
<keyword evidence="2" id="KW-1185">Reference proteome</keyword>
<dbReference type="Proteomes" id="UP001163831">
    <property type="component" value="Chromosome"/>
</dbReference>
<reference evidence="1" key="1">
    <citation type="submission" date="2022-10" db="EMBL/GenBank/DDBJ databases">
        <title>Candidatus Kirkpatrella diaphorinas gen. nov., sp. nov., an uncultured endosymbiont identified in a population of Diaphorina citri from Hawaii.</title>
        <authorList>
            <person name="Henry E.M."/>
            <person name="Carlson C.R."/>
            <person name="Kuo Y.-W."/>
        </authorList>
    </citation>
    <scope>NUCLEOTIDE SEQUENCE</scope>
    <source>
        <strain evidence="1">CADCRV1</strain>
    </source>
</reference>
<sequence>MTTWTLIKSFSVCLICTIIAHVTASWSARHMLDQQMHHAIIALEAHGWHMAHNPAIQKQTRLFGAALTYRDIDMIDDARHHFSARALTVTHHLFLRPRLDFSTVIARRDEGDVVTASSVHLKLNRLGRWTGFRVTDLSIVSRSEPAFSVAAPHLDGDVLIQPPDAQKLLSVALSARSNRLTSSPTFGTDNAASFPLLSMTLTDAQIKAALDLKREAASGTLHLSRAYIQQVAGHVGPLAMLLSGKIDGQGDGELTTEMWNIKSAIEGWRSAHQSPLEDAARARLLDLLEKMDGDVPDHVIFSLRVQHWQIEPAAHGQLRTLFDALTFSSPS</sequence>
<dbReference type="RefSeq" id="WP_319807157.1">
    <property type="nucleotide sequence ID" value="NZ_CP107052.1"/>
</dbReference>